<evidence type="ECO:0000313" key="5">
    <source>
        <dbReference type="Proteomes" id="UP000800200"/>
    </source>
</evidence>
<dbReference type="InterPro" id="IPR027417">
    <property type="entry name" value="P-loop_NTPase"/>
</dbReference>
<evidence type="ECO:0000256" key="1">
    <source>
        <dbReference type="ARBA" id="ARBA00022741"/>
    </source>
</evidence>
<feature type="compositionally biased region" description="Basic and acidic residues" evidence="3">
    <location>
        <begin position="67"/>
        <end position="87"/>
    </location>
</feature>
<dbReference type="GO" id="GO:0005525">
    <property type="term" value="F:GTP binding"/>
    <property type="evidence" value="ECO:0007669"/>
    <property type="project" value="UniProtKB-KW"/>
</dbReference>
<feature type="compositionally biased region" description="Basic residues" evidence="3">
    <location>
        <begin position="88"/>
        <end position="97"/>
    </location>
</feature>
<dbReference type="InterPro" id="IPR001806">
    <property type="entry name" value="Small_GTPase"/>
</dbReference>
<dbReference type="GO" id="GO:0007165">
    <property type="term" value="P:signal transduction"/>
    <property type="evidence" value="ECO:0007669"/>
    <property type="project" value="InterPro"/>
</dbReference>
<dbReference type="Gene3D" id="3.40.50.300">
    <property type="entry name" value="P-loop containing nucleotide triphosphate hydrolases"/>
    <property type="match status" value="1"/>
</dbReference>
<organism evidence="4 5">
    <name type="scientific">Zopfia rhizophila CBS 207.26</name>
    <dbReference type="NCBI Taxonomy" id="1314779"/>
    <lineage>
        <taxon>Eukaryota</taxon>
        <taxon>Fungi</taxon>
        <taxon>Dikarya</taxon>
        <taxon>Ascomycota</taxon>
        <taxon>Pezizomycotina</taxon>
        <taxon>Dothideomycetes</taxon>
        <taxon>Dothideomycetes incertae sedis</taxon>
        <taxon>Zopfiaceae</taxon>
        <taxon>Zopfia</taxon>
    </lineage>
</organism>
<dbReference type="InterPro" id="IPR020849">
    <property type="entry name" value="Small_GTPase_Ras-type"/>
</dbReference>
<dbReference type="EMBL" id="ML994629">
    <property type="protein sequence ID" value="KAF2186679.1"/>
    <property type="molecule type" value="Genomic_DNA"/>
</dbReference>
<dbReference type="AlphaFoldDB" id="A0A6A6E7Y4"/>
<name>A0A6A6E7Y4_9PEZI</name>
<sequence>MRLTRYIEIYDPTIEDSYRKQVAIDSQPCCFEIMHTASREEYIALRDEWIRDGEAFILMYSIPSKVKPPENREISPADPAGKGDKRIRISRHPWSHL</sequence>
<dbReference type="OrthoDB" id="5976022at2759"/>
<dbReference type="Proteomes" id="UP000800200">
    <property type="component" value="Unassembled WGS sequence"/>
</dbReference>
<feature type="region of interest" description="Disordered" evidence="3">
    <location>
        <begin position="66"/>
        <end position="97"/>
    </location>
</feature>
<keyword evidence="2" id="KW-0342">GTP-binding</keyword>
<evidence type="ECO:0000256" key="2">
    <source>
        <dbReference type="ARBA" id="ARBA00023134"/>
    </source>
</evidence>
<accession>A0A6A6E7Y4</accession>
<reference evidence="4" key="1">
    <citation type="journal article" date="2020" name="Stud. Mycol.">
        <title>101 Dothideomycetes genomes: a test case for predicting lifestyles and emergence of pathogens.</title>
        <authorList>
            <person name="Haridas S."/>
            <person name="Albert R."/>
            <person name="Binder M."/>
            <person name="Bloem J."/>
            <person name="Labutti K."/>
            <person name="Salamov A."/>
            <person name="Andreopoulos B."/>
            <person name="Baker S."/>
            <person name="Barry K."/>
            <person name="Bills G."/>
            <person name="Bluhm B."/>
            <person name="Cannon C."/>
            <person name="Castanera R."/>
            <person name="Culley D."/>
            <person name="Daum C."/>
            <person name="Ezra D."/>
            <person name="Gonzalez J."/>
            <person name="Henrissat B."/>
            <person name="Kuo A."/>
            <person name="Liang C."/>
            <person name="Lipzen A."/>
            <person name="Lutzoni F."/>
            <person name="Magnuson J."/>
            <person name="Mondo S."/>
            <person name="Nolan M."/>
            <person name="Ohm R."/>
            <person name="Pangilinan J."/>
            <person name="Park H.-J."/>
            <person name="Ramirez L."/>
            <person name="Alfaro M."/>
            <person name="Sun H."/>
            <person name="Tritt A."/>
            <person name="Yoshinaga Y."/>
            <person name="Zwiers L.-H."/>
            <person name="Turgeon B."/>
            <person name="Goodwin S."/>
            <person name="Spatafora J."/>
            <person name="Crous P."/>
            <person name="Grigoriev I."/>
        </authorList>
    </citation>
    <scope>NUCLEOTIDE SEQUENCE</scope>
    <source>
        <strain evidence="4">CBS 207.26</strain>
    </source>
</reference>
<keyword evidence="1" id="KW-0547">Nucleotide-binding</keyword>
<proteinExistence type="predicted"/>
<evidence type="ECO:0000256" key="3">
    <source>
        <dbReference type="SAM" id="MobiDB-lite"/>
    </source>
</evidence>
<dbReference type="GO" id="GO:0016020">
    <property type="term" value="C:membrane"/>
    <property type="evidence" value="ECO:0007669"/>
    <property type="project" value="InterPro"/>
</dbReference>
<dbReference type="Pfam" id="PF00071">
    <property type="entry name" value="Ras"/>
    <property type="match status" value="1"/>
</dbReference>
<evidence type="ECO:0000313" key="4">
    <source>
        <dbReference type="EMBL" id="KAF2186679.1"/>
    </source>
</evidence>
<dbReference type="SUPFAM" id="SSF52540">
    <property type="entry name" value="P-loop containing nucleoside triphosphate hydrolases"/>
    <property type="match status" value="1"/>
</dbReference>
<dbReference type="SMART" id="SM00173">
    <property type="entry name" value="RAS"/>
    <property type="match status" value="1"/>
</dbReference>
<gene>
    <name evidence="4" type="ORF">K469DRAFT_706676</name>
</gene>
<protein>
    <submittedName>
        <fullName evidence="4">Uncharacterized protein</fullName>
    </submittedName>
</protein>
<dbReference type="PROSITE" id="PS51421">
    <property type="entry name" value="RAS"/>
    <property type="match status" value="1"/>
</dbReference>
<dbReference type="PANTHER" id="PTHR24070">
    <property type="entry name" value="RAS, DI-RAS, AND RHEB FAMILY MEMBERS OF SMALL GTPASE SUPERFAMILY"/>
    <property type="match status" value="1"/>
</dbReference>
<keyword evidence="5" id="KW-1185">Reference proteome</keyword>
<dbReference type="GO" id="GO:0003924">
    <property type="term" value="F:GTPase activity"/>
    <property type="evidence" value="ECO:0007669"/>
    <property type="project" value="InterPro"/>
</dbReference>